<feature type="region of interest" description="Disordered" evidence="1">
    <location>
        <begin position="496"/>
        <end position="541"/>
    </location>
</feature>
<feature type="compositionally biased region" description="Low complexity" evidence="1">
    <location>
        <begin position="412"/>
        <end position="429"/>
    </location>
</feature>
<proteinExistence type="predicted"/>
<evidence type="ECO:0000313" key="3">
    <source>
        <dbReference type="Proteomes" id="UP001590950"/>
    </source>
</evidence>
<feature type="compositionally biased region" description="Low complexity" evidence="1">
    <location>
        <begin position="360"/>
        <end position="373"/>
    </location>
</feature>
<accession>A0ABR4AKC8</accession>
<organism evidence="2 3">
    <name type="scientific">Stereocaulon virgatum</name>
    <dbReference type="NCBI Taxonomy" id="373712"/>
    <lineage>
        <taxon>Eukaryota</taxon>
        <taxon>Fungi</taxon>
        <taxon>Dikarya</taxon>
        <taxon>Ascomycota</taxon>
        <taxon>Pezizomycotina</taxon>
        <taxon>Lecanoromycetes</taxon>
        <taxon>OSLEUM clade</taxon>
        <taxon>Lecanoromycetidae</taxon>
        <taxon>Lecanorales</taxon>
        <taxon>Lecanorineae</taxon>
        <taxon>Stereocaulaceae</taxon>
        <taxon>Stereocaulon</taxon>
    </lineage>
</organism>
<feature type="compositionally biased region" description="Polar residues" evidence="1">
    <location>
        <begin position="531"/>
        <end position="541"/>
    </location>
</feature>
<evidence type="ECO:0000313" key="2">
    <source>
        <dbReference type="EMBL" id="KAL2045645.1"/>
    </source>
</evidence>
<feature type="compositionally biased region" description="Low complexity" evidence="1">
    <location>
        <begin position="157"/>
        <end position="169"/>
    </location>
</feature>
<comment type="caution">
    <text evidence="2">The sequence shown here is derived from an EMBL/GenBank/DDBJ whole genome shotgun (WGS) entry which is preliminary data.</text>
</comment>
<feature type="region of interest" description="Disordered" evidence="1">
    <location>
        <begin position="410"/>
        <end position="437"/>
    </location>
</feature>
<feature type="region of interest" description="Disordered" evidence="1">
    <location>
        <begin position="208"/>
        <end position="234"/>
    </location>
</feature>
<name>A0ABR4AKC8_9LECA</name>
<dbReference type="EMBL" id="JBEFKJ010000006">
    <property type="protein sequence ID" value="KAL2045645.1"/>
    <property type="molecule type" value="Genomic_DNA"/>
</dbReference>
<gene>
    <name evidence="2" type="ORF">N7G274_002073</name>
</gene>
<evidence type="ECO:0000256" key="1">
    <source>
        <dbReference type="SAM" id="MobiDB-lite"/>
    </source>
</evidence>
<dbReference type="Proteomes" id="UP001590950">
    <property type="component" value="Unassembled WGS sequence"/>
</dbReference>
<reference evidence="2 3" key="1">
    <citation type="submission" date="2024-09" db="EMBL/GenBank/DDBJ databases">
        <title>Rethinking Asexuality: The Enigmatic Case of Functional Sexual Genes in Lepraria (Stereocaulaceae).</title>
        <authorList>
            <person name="Doellman M."/>
            <person name="Sun Y."/>
            <person name="Barcenas-Pena A."/>
            <person name="Lumbsch H.T."/>
            <person name="Grewe F."/>
        </authorList>
    </citation>
    <scope>NUCLEOTIDE SEQUENCE [LARGE SCALE GENOMIC DNA]</scope>
    <source>
        <strain evidence="2 3">Mercado 3170</strain>
    </source>
</reference>
<feature type="region of interest" description="Disordered" evidence="1">
    <location>
        <begin position="352"/>
        <end position="374"/>
    </location>
</feature>
<protein>
    <submittedName>
        <fullName evidence="2">Uncharacterized protein</fullName>
    </submittedName>
</protein>
<sequence>MAPAVQAGSLATVIDLADDPPARLQHGLLQDVQQPLTLYIARVPGSRDVFLTTLKPQQKVVTASDVQSSLYYVHVDSEEDYKLLQSGDFEEDGPLEDTAPYPPLSKQTSVRRKPLLPSRSPGIGGPPVDPPKIYPQFQAPKSNFDGSTKAVRKPVGSSNMASSRNSESAPPLPERKVLGPRPINQRFSTTEISVLQAVPERQNIDIRRWSEQPPAIPPRLPLRPDSEVPNGSHSTKLVEEDPLLRAQAALMSHGSTVEHCWGWEKDWQNKRTGQATVEDKSIYDLDEELGRGLAYDSLSLIRRYGAQQWNVGKIKNHGIANSRAHVSVDITTPGYAKFNDTSFTGNNELVTDSQALRKTSSPSEARSDSSSISRADRAVFTRHLQLSGFAKRPDRSPRSDSTDFVVTHRAGSSFDSQRRSQQSPDSPSSIADGVSEHKKRSLRGNVFHSPWAGVCEFTTGIAGRSVKCKHSYASSNTNFGPGMHSTTVSELRFNLPSSQAFGTPPPKTLTPGTPREAKRSSVFSSHRKQRSSTSLDTTEPMSNDYFGSKVQLEDRLDLSLGQEHAGGGFGGKQAKLGKLIIETEGLQMMDLIVAANMALWWRVYEKLT</sequence>
<feature type="region of interest" description="Disordered" evidence="1">
    <location>
        <begin position="88"/>
        <end position="182"/>
    </location>
</feature>
<keyword evidence="3" id="KW-1185">Reference proteome</keyword>